<dbReference type="Proteomes" id="UP001152759">
    <property type="component" value="Chromosome 1"/>
</dbReference>
<dbReference type="PROSITE" id="PS50850">
    <property type="entry name" value="MFS"/>
    <property type="match status" value="1"/>
</dbReference>
<dbReference type="Gene3D" id="1.20.1250.20">
    <property type="entry name" value="MFS general substrate transporter like domains"/>
    <property type="match status" value="1"/>
</dbReference>
<name>A0A9P0FYC7_BEMTA</name>
<feature type="transmembrane region" description="Helical" evidence="9">
    <location>
        <begin position="420"/>
        <end position="438"/>
    </location>
</feature>
<dbReference type="PRINTS" id="PR00171">
    <property type="entry name" value="SUGRTRNSPORT"/>
</dbReference>
<accession>A0A9P0FYC7</accession>
<keyword evidence="2" id="KW-0813">Transport</keyword>
<evidence type="ECO:0000256" key="1">
    <source>
        <dbReference type="ARBA" id="ARBA00004651"/>
    </source>
</evidence>
<evidence type="ECO:0000256" key="9">
    <source>
        <dbReference type="SAM" id="Phobius"/>
    </source>
</evidence>
<gene>
    <name evidence="11" type="ORF">BEMITA_LOCUS1640</name>
</gene>
<dbReference type="PROSITE" id="PS00217">
    <property type="entry name" value="SUGAR_TRANSPORT_2"/>
    <property type="match status" value="1"/>
</dbReference>
<dbReference type="InterPro" id="IPR005829">
    <property type="entry name" value="Sugar_transporter_CS"/>
</dbReference>
<evidence type="ECO:0000313" key="12">
    <source>
        <dbReference type="Proteomes" id="UP001152759"/>
    </source>
</evidence>
<keyword evidence="7 9" id="KW-0472">Membrane</keyword>
<dbReference type="GO" id="GO:0022857">
    <property type="term" value="F:transmembrane transporter activity"/>
    <property type="evidence" value="ECO:0007669"/>
    <property type="project" value="InterPro"/>
</dbReference>
<dbReference type="InterPro" id="IPR003663">
    <property type="entry name" value="Sugar/inositol_transpt"/>
</dbReference>
<dbReference type="InterPro" id="IPR036259">
    <property type="entry name" value="MFS_trans_sf"/>
</dbReference>
<dbReference type="Pfam" id="PF00083">
    <property type="entry name" value="Sugar_tr"/>
    <property type="match status" value="1"/>
</dbReference>
<dbReference type="PANTHER" id="PTHR48021:SF46">
    <property type="entry name" value="MAJOR FACILITATOR SUPERFAMILY (MFS) PROFILE DOMAIN-CONTAINING PROTEIN"/>
    <property type="match status" value="1"/>
</dbReference>
<evidence type="ECO:0000256" key="7">
    <source>
        <dbReference type="ARBA" id="ARBA00023136"/>
    </source>
</evidence>
<feature type="transmembrane region" description="Helical" evidence="9">
    <location>
        <begin position="314"/>
        <end position="336"/>
    </location>
</feature>
<dbReference type="AlphaFoldDB" id="A0A9P0FYC7"/>
<evidence type="ECO:0000256" key="4">
    <source>
        <dbReference type="ARBA" id="ARBA00022597"/>
    </source>
</evidence>
<dbReference type="GO" id="GO:0005886">
    <property type="term" value="C:plasma membrane"/>
    <property type="evidence" value="ECO:0007669"/>
    <property type="project" value="UniProtKB-SubCell"/>
</dbReference>
<protein>
    <recommendedName>
        <fullName evidence="10">Major facilitator superfamily (MFS) profile domain-containing protein</fullName>
    </recommendedName>
</protein>
<feature type="transmembrane region" description="Helical" evidence="9">
    <location>
        <begin position="9"/>
        <end position="33"/>
    </location>
</feature>
<dbReference type="EMBL" id="OU963862">
    <property type="protein sequence ID" value="CAH0754427.1"/>
    <property type="molecule type" value="Genomic_DNA"/>
</dbReference>
<comment type="subcellular location">
    <subcellularLocation>
        <location evidence="1">Cell membrane</location>
        <topology evidence="1">Multi-pass membrane protein</topology>
    </subcellularLocation>
</comment>
<keyword evidence="12" id="KW-1185">Reference proteome</keyword>
<dbReference type="InterPro" id="IPR050549">
    <property type="entry name" value="MFS_Trehalose_Transporter"/>
</dbReference>
<feature type="transmembrane region" description="Helical" evidence="9">
    <location>
        <begin position="385"/>
        <end position="408"/>
    </location>
</feature>
<dbReference type="FunFam" id="1.20.1250.20:FF:000218">
    <property type="entry name" value="facilitated trehalose transporter Tret1"/>
    <property type="match status" value="1"/>
</dbReference>
<organism evidence="11 12">
    <name type="scientific">Bemisia tabaci</name>
    <name type="common">Sweetpotato whitefly</name>
    <name type="synonym">Aleurodes tabaci</name>
    <dbReference type="NCBI Taxonomy" id="7038"/>
    <lineage>
        <taxon>Eukaryota</taxon>
        <taxon>Metazoa</taxon>
        <taxon>Ecdysozoa</taxon>
        <taxon>Arthropoda</taxon>
        <taxon>Hexapoda</taxon>
        <taxon>Insecta</taxon>
        <taxon>Pterygota</taxon>
        <taxon>Neoptera</taxon>
        <taxon>Paraneoptera</taxon>
        <taxon>Hemiptera</taxon>
        <taxon>Sternorrhyncha</taxon>
        <taxon>Aleyrodoidea</taxon>
        <taxon>Aleyrodidae</taxon>
        <taxon>Aleyrodinae</taxon>
        <taxon>Bemisia</taxon>
    </lineage>
</organism>
<feature type="transmembrane region" description="Helical" evidence="9">
    <location>
        <begin position="108"/>
        <end position="129"/>
    </location>
</feature>
<feature type="transmembrane region" description="Helical" evidence="9">
    <location>
        <begin position="288"/>
        <end position="307"/>
    </location>
</feature>
<dbReference type="PANTHER" id="PTHR48021">
    <property type="match status" value="1"/>
</dbReference>
<dbReference type="PROSITE" id="PS00216">
    <property type="entry name" value="SUGAR_TRANSPORT_1"/>
    <property type="match status" value="1"/>
</dbReference>
<feature type="region of interest" description="Disordered" evidence="8">
    <location>
        <begin position="466"/>
        <end position="492"/>
    </location>
</feature>
<evidence type="ECO:0000256" key="8">
    <source>
        <dbReference type="SAM" id="MobiDB-lite"/>
    </source>
</evidence>
<feature type="transmembrane region" description="Helical" evidence="9">
    <location>
        <begin position="141"/>
        <end position="159"/>
    </location>
</feature>
<keyword evidence="5 9" id="KW-0812">Transmembrane</keyword>
<keyword evidence="3" id="KW-1003">Cell membrane</keyword>
<reference evidence="11" key="1">
    <citation type="submission" date="2021-12" db="EMBL/GenBank/DDBJ databases">
        <authorList>
            <person name="King R."/>
        </authorList>
    </citation>
    <scope>NUCLEOTIDE SEQUENCE</scope>
</reference>
<feature type="transmembrane region" description="Helical" evidence="9">
    <location>
        <begin position="248"/>
        <end position="268"/>
    </location>
</feature>
<keyword evidence="6 9" id="KW-1133">Transmembrane helix</keyword>
<evidence type="ECO:0000256" key="5">
    <source>
        <dbReference type="ARBA" id="ARBA00022692"/>
    </source>
</evidence>
<dbReference type="KEGG" id="btab:109034588"/>
<sequence>MGVGTYRQLVAGITASISVMCLGIAMGWSSPILQKFATERPSPILPAPTEDQLSWMIAFMEFGNLFTPVITGILVDVIGRQKTLVLIGPLFALSWLIIYLSQTIYFLYVARVIQGLGCGVVYTAVPIYLGEISDPKVRGALSNLFQGFMYIGLLYAYVIGPFYSYSNFTLFCMAIPLVYSISVLFVPETPYFLLMQNKDTLARKVLRELRDSTDDINEEMRVMKESVEKEMEGAKNPDKNRKITNIKLFLISQFFGSCQIMTNMYAILTYSSMVFDKGGSHWLTPDQYTIFLGVVTLVSTVPSSFLVDKLGRKPLLVTSAVTCGVLELLAGVYFLLRERNAIQGDDYGWCVFVFVSGLSFCYSFGLGPIIPTIQCELFPTNARGLAFGLTILITSVTAFLNILQFQWFASSPKLGMSANFFFGCVMCLLVAEFTVAVMPETKGRTFAEIQLLFHKNEGVERVSVLEAGEGDGPGSRLNPEEREQDEGAGVGS</sequence>
<keyword evidence="4" id="KW-0762">Sugar transport</keyword>
<feature type="transmembrane region" description="Helical" evidence="9">
    <location>
        <begin position="84"/>
        <end position="102"/>
    </location>
</feature>
<evidence type="ECO:0000256" key="2">
    <source>
        <dbReference type="ARBA" id="ARBA00022448"/>
    </source>
</evidence>
<feature type="transmembrane region" description="Helical" evidence="9">
    <location>
        <begin position="53"/>
        <end position="77"/>
    </location>
</feature>
<evidence type="ECO:0000256" key="3">
    <source>
        <dbReference type="ARBA" id="ARBA00022475"/>
    </source>
</evidence>
<dbReference type="InterPro" id="IPR005828">
    <property type="entry name" value="MFS_sugar_transport-like"/>
</dbReference>
<feature type="transmembrane region" description="Helical" evidence="9">
    <location>
        <begin position="165"/>
        <end position="186"/>
    </location>
</feature>
<evidence type="ECO:0000259" key="10">
    <source>
        <dbReference type="PROSITE" id="PS50850"/>
    </source>
</evidence>
<feature type="domain" description="Major facilitator superfamily (MFS) profile" evidence="10">
    <location>
        <begin position="1"/>
        <end position="442"/>
    </location>
</feature>
<dbReference type="InterPro" id="IPR020846">
    <property type="entry name" value="MFS_dom"/>
</dbReference>
<dbReference type="SUPFAM" id="SSF103473">
    <property type="entry name" value="MFS general substrate transporter"/>
    <property type="match status" value="1"/>
</dbReference>
<evidence type="ECO:0000256" key="6">
    <source>
        <dbReference type="ARBA" id="ARBA00022989"/>
    </source>
</evidence>
<feature type="transmembrane region" description="Helical" evidence="9">
    <location>
        <begin position="348"/>
        <end position="373"/>
    </location>
</feature>
<proteinExistence type="predicted"/>
<evidence type="ECO:0000313" key="11">
    <source>
        <dbReference type="EMBL" id="CAH0754427.1"/>
    </source>
</evidence>